<dbReference type="Proteomes" id="UP000291116">
    <property type="component" value="Unassembled WGS sequence"/>
</dbReference>
<dbReference type="AlphaFoldDB" id="A0A448ZG88"/>
<feature type="region of interest" description="Disordered" evidence="1">
    <location>
        <begin position="128"/>
        <end position="153"/>
    </location>
</feature>
<protein>
    <submittedName>
        <fullName evidence="2">Uncharacterized protein</fullName>
    </submittedName>
</protein>
<sequence length="153" mass="16821">MSSSSSVEKLVVEFNKSGKKEHLRFSPSWYGIPSGKTLSRDIGKVESVGKFSRESESGSRSGTPSNEGSHRHTPVLDFCMSEPRNSFVTSQLRKSKRIIDFSQLQCVRGGQNFVTGEFDLGDGLAGTLRRRKGRSGGDPKGKESDGRLHFGYC</sequence>
<gene>
    <name evidence="2" type="ORF">PSNMU_V1.4_AUG-EV-PASAV3_0079660</name>
</gene>
<organism evidence="2 3">
    <name type="scientific">Pseudo-nitzschia multistriata</name>
    <dbReference type="NCBI Taxonomy" id="183589"/>
    <lineage>
        <taxon>Eukaryota</taxon>
        <taxon>Sar</taxon>
        <taxon>Stramenopiles</taxon>
        <taxon>Ochrophyta</taxon>
        <taxon>Bacillariophyta</taxon>
        <taxon>Bacillariophyceae</taxon>
        <taxon>Bacillariophycidae</taxon>
        <taxon>Bacillariales</taxon>
        <taxon>Bacillariaceae</taxon>
        <taxon>Pseudo-nitzschia</taxon>
    </lineage>
</organism>
<evidence type="ECO:0000256" key="1">
    <source>
        <dbReference type="SAM" id="MobiDB-lite"/>
    </source>
</evidence>
<proteinExistence type="predicted"/>
<evidence type="ECO:0000313" key="3">
    <source>
        <dbReference type="Proteomes" id="UP000291116"/>
    </source>
</evidence>
<accession>A0A448ZG88</accession>
<reference evidence="2 3" key="1">
    <citation type="submission" date="2019-01" db="EMBL/GenBank/DDBJ databases">
        <authorList>
            <person name="Ferrante I. M."/>
        </authorList>
    </citation>
    <scope>NUCLEOTIDE SEQUENCE [LARGE SCALE GENOMIC DNA]</scope>
    <source>
        <strain evidence="2 3">B856</strain>
    </source>
</reference>
<feature type="compositionally biased region" description="Basic and acidic residues" evidence="1">
    <location>
        <begin position="135"/>
        <end position="153"/>
    </location>
</feature>
<keyword evidence="3" id="KW-1185">Reference proteome</keyword>
<name>A0A448ZG88_9STRA</name>
<evidence type="ECO:0000313" key="2">
    <source>
        <dbReference type="EMBL" id="VEU41063.1"/>
    </source>
</evidence>
<dbReference type="EMBL" id="CAACVS010000329">
    <property type="protein sequence ID" value="VEU41063.1"/>
    <property type="molecule type" value="Genomic_DNA"/>
</dbReference>
<feature type="region of interest" description="Disordered" evidence="1">
    <location>
        <begin position="37"/>
        <end position="73"/>
    </location>
</feature>